<name>A0ACC1P8T8_9APHY</name>
<proteinExistence type="predicted"/>
<evidence type="ECO:0000313" key="2">
    <source>
        <dbReference type="Proteomes" id="UP001144978"/>
    </source>
</evidence>
<evidence type="ECO:0000313" key="1">
    <source>
        <dbReference type="EMBL" id="KAJ2988605.1"/>
    </source>
</evidence>
<protein>
    <submittedName>
        <fullName evidence="1">Uncharacterized protein</fullName>
    </submittedName>
</protein>
<comment type="caution">
    <text evidence="1">The sequence shown here is derived from an EMBL/GenBank/DDBJ whole genome shotgun (WGS) entry which is preliminary data.</text>
</comment>
<gene>
    <name evidence="1" type="ORF">NUW54_g9066</name>
</gene>
<reference evidence="1" key="1">
    <citation type="submission" date="2022-08" db="EMBL/GenBank/DDBJ databases">
        <title>Genome Sequence of Pycnoporus sanguineus.</title>
        <authorList>
            <person name="Buettner E."/>
        </authorList>
    </citation>
    <scope>NUCLEOTIDE SEQUENCE</scope>
    <source>
        <strain evidence="1">CG-C14</strain>
    </source>
</reference>
<sequence length="99" mass="10480">MFLYRATSTASEERRMQPVRPACKNRKQSRTTSLPAPPIPSTGLSTSAPSASPAAPSAPSSTRATLYGRSSHTSTQPGDSARSSAPCPTPAQTRRHRLT</sequence>
<dbReference type="Proteomes" id="UP001144978">
    <property type="component" value="Unassembled WGS sequence"/>
</dbReference>
<organism evidence="1 2">
    <name type="scientific">Trametes sanguinea</name>
    <dbReference type="NCBI Taxonomy" id="158606"/>
    <lineage>
        <taxon>Eukaryota</taxon>
        <taxon>Fungi</taxon>
        <taxon>Dikarya</taxon>
        <taxon>Basidiomycota</taxon>
        <taxon>Agaricomycotina</taxon>
        <taxon>Agaricomycetes</taxon>
        <taxon>Polyporales</taxon>
        <taxon>Polyporaceae</taxon>
        <taxon>Trametes</taxon>
    </lineage>
</organism>
<accession>A0ACC1P8T8</accession>
<keyword evidence="2" id="KW-1185">Reference proteome</keyword>
<dbReference type="EMBL" id="JANSHE010002941">
    <property type="protein sequence ID" value="KAJ2988605.1"/>
    <property type="molecule type" value="Genomic_DNA"/>
</dbReference>